<dbReference type="GeneID" id="78818862"/>
<dbReference type="EMBL" id="JBHTAS010000001">
    <property type="protein sequence ID" value="MFC7138621.1"/>
    <property type="molecule type" value="Genomic_DNA"/>
</dbReference>
<reference evidence="1 2" key="1">
    <citation type="journal article" date="2019" name="Int. J. Syst. Evol. Microbiol.">
        <title>The Global Catalogue of Microorganisms (GCM) 10K type strain sequencing project: providing services to taxonomists for standard genome sequencing and annotation.</title>
        <authorList>
            <consortium name="The Broad Institute Genomics Platform"/>
            <consortium name="The Broad Institute Genome Sequencing Center for Infectious Disease"/>
            <person name="Wu L."/>
            <person name="Ma J."/>
        </authorList>
    </citation>
    <scope>NUCLEOTIDE SEQUENCE [LARGE SCALE GENOMIC DNA]</scope>
    <source>
        <strain evidence="1 2">XZYJT29</strain>
    </source>
</reference>
<evidence type="ECO:0000313" key="2">
    <source>
        <dbReference type="Proteomes" id="UP001596432"/>
    </source>
</evidence>
<organism evidence="1 2">
    <name type="scientific">Halosimplex aquaticum</name>
    <dbReference type="NCBI Taxonomy" id="3026162"/>
    <lineage>
        <taxon>Archaea</taxon>
        <taxon>Methanobacteriati</taxon>
        <taxon>Methanobacteriota</taxon>
        <taxon>Stenosarchaea group</taxon>
        <taxon>Halobacteria</taxon>
        <taxon>Halobacteriales</taxon>
        <taxon>Haloarculaceae</taxon>
        <taxon>Halosimplex</taxon>
    </lineage>
</organism>
<dbReference type="Proteomes" id="UP001596432">
    <property type="component" value="Unassembled WGS sequence"/>
</dbReference>
<proteinExistence type="predicted"/>
<dbReference type="AlphaFoldDB" id="A0ABD5XX99"/>
<sequence length="210" mass="23421">MEWTAYSFECADADDRESLVAWFGEHHPVEIPTDADHVHGDLVDGDGERRAADLAWVAEYVYALTNDPVPGLLVESAPLWERATVATFDSETETCTEAVLYRSDADDAPEEVVRYEGEDGLAGQGVLYRFAMDHRFRFRAFAHAPPAPMFTEPFGAFDAPVGMGWGSDLLEEFEQETGVAPTARGVTFLEEDPVLEEGEYYCVNDREPEE</sequence>
<accession>A0ABD5XX99</accession>
<gene>
    <name evidence="1" type="ORF">ACFQMA_02075</name>
</gene>
<keyword evidence="2" id="KW-1185">Reference proteome</keyword>
<dbReference type="RefSeq" id="WP_274324238.1">
    <property type="nucleotide sequence ID" value="NZ_CP118158.1"/>
</dbReference>
<name>A0ABD5XX99_9EURY</name>
<evidence type="ECO:0000313" key="1">
    <source>
        <dbReference type="EMBL" id="MFC7138621.1"/>
    </source>
</evidence>
<comment type="caution">
    <text evidence="1">The sequence shown here is derived from an EMBL/GenBank/DDBJ whole genome shotgun (WGS) entry which is preliminary data.</text>
</comment>
<protein>
    <submittedName>
        <fullName evidence="1">Uncharacterized protein</fullName>
    </submittedName>
</protein>